<dbReference type="InterPro" id="IPR036415">
    <property type="entry name" value="Lamin_tail_dom_sf"/>
</dbReference>
<dbReference type="InterPro" id="IPR036116">
    <property type="entry name" value="FN3_sf"/>
</dbReference>
<evidence type="ECO:0000259" key="4">
    <source>
        <dbReference type="PROSITE" id="PS50853"/>
    </source>
</evidence>
<feature type="non-terminal residue" evidence="6">
    <location>
        <position position="1455"/>
    </location>
</feature>
<dbReference type="SMART" id="SM00060">
    <property type="entry name" value="FN3"/>
    <property type="match status" value="2"/>
</dbReference>
<dbReference type="Pfam" id="PF23759">
    <property type="entry name" value="GBD_T9SS_assoc"/>
    <property type="match status" value="1"/>
</dbReference>
<feature type="non-terminal residue" evidence="6">
    <location>
        <position position="1"/>
    </location>
</feature>
<evidence type="ECO:0000259" key="5">
    <source>
        <dbReference type="PROSITE" id="PS51841"/>
    </source>
</evidence>
<dbReference type="CDD" id="cd00041">
    <property type="entry name" value="CUB"/>
    <property type="match status" value="1"/>
</dbReference>
<dbReference type="Gene3D" id="2.60.120.290">
    <property type="entry name" value="Spermadhesin, CUB domain"/>
    <property type="match status" value="1"/>
</dbReference>
<organism evidence="6 7">
    <name type="scientific">Flavobacterium difficile</name>
    <dbReference type="NCBI Taxonomy" id="2709659"/>
    <lineage>
        <taxon>Bacteria</taxon>
        <taxon>Pseudomonadati</taxon>
        <taxon>Bacteroidota</taxon>
        <taxon>Flavobacteriia</taxon>
        <taxon>Flavobacteriales</taxon>
        <taxon>Flavobacteriaceae</taxon>
        <taxon>Flavobacterium</taxon>
    </lineage>
</organism>
<evidence type="ECO:0000256" key="2">
    <source>
        <dbReference type="ARBA" id="ARBA00023157"/>
    </source>
</evidence>
<feature type="domain" description="CUB" evidence="3">
    <location>
        <begin position="131"/>
        <end position="257"/>
    </location>
</feature>
<dbReference type="InterPro" id="IPR001322">
    <property type="entry name" value="Lamin_tail_dom"/>
</dbReference>
<feature type="domain" description="Fibronectin type-III" evidence="4">
    <location>
        <begin position="264"/>
        <end position="356"/>
    </location>
</feature>
<proteinExistence type="predicted"/>
<dbReference type="InterPro" id="IPR035914">
    <property type="entry name" value="Sperma_CUB_dom_sf"/>
</dbReference>
<dbReference type="CDD" id="cd00063">
    <property type="entry name" value="FN3"/>
    <property type="match status" value="2"/>
</dbReference>
<dbReference type="Proteomes" id="UP000800984">
    <property type="component" value="Unassembled WGS sequence"/>
</dbReference>
<dbReference type="Pfam" id="PF13585">
    <property type="entry name" value="CHU_C"/>
    <property type="match status" value="1"/>
</dbReference>
<evidence type="ECO:0000256" key="1">
    <source>
        <dbReference type="ARBA" id="ARBA00022729"/>
    </source>
</evidence>
<dbReference type="PROSITE" id="PS50853">
    <property type="entry name" value="FN3"/>
    <property type="match status" value="2"/>
</dbReference>
<feature type="domain" description="LTD" evidence="5">
    <location>
        <begin position="888"/>
        <end position="1046"/>
    </location>
</feature>
<reference evidence="6 7" key="1">
    <citation type="submission" date="2020-02" db="EMBL/GenBank/DDBJ databases">
        <authorList>
            <person name="Chen W.-M."/>
        </authorList>
    </citation>
    <scope>NUCLEOTIDE SEQUENCE [LARGE SCALE GENOMIC DNA]</scope>
    <source>
        <strain evidence="6 7">KDG-16</strain>
    </source>
</reference>
<dbReference type="Pfam" id="PF00041">
    <property type="entry name" value="fn3"/>
    <property type="match status" value="1"/>
</dbReference>
<comment type="caution">
    <text evidence="6">The sequence shown here is derived from an EMBL/GenBank/DDBJ whole genome shotgun (WGS) entry which is preliminary data.</text>
</comment>
<dbReference type="InterPro" id="IPR014755">
    <property type="entry name" value="Cu-Rt/internalin_Ig-like"/>
</dbReference>
<dbReference type="EMBL" id="JAAJBT010000016">
    <property type="protein sequence ID" value="NHM03060.1"/>
    <property type="molecule type" value="Genomic_DNA"/>
</dbReference>
<gene>
    <name evidence="6" type="ORF">G4D72_13215</name>
</gene>
<feature type="domain" description="Fibronectin type-III" evidence="4">
    <location>
        <begin position="58"/>
        <end position="150"/>
    </location>
</feature>
<dbReference type="PROSITE" id="PS51841">
    <property type="entry name" value="LTD"/>
    <property type="match status" value="1"/>
</dbReference>
<dbReference type="InterPro" id="IPR000859">
    <property type="entry name" value="CUB_dom"/>
</dbReference>
<evidence type="ECO:0000313" key="6">
    <source>
        <dbReference type="EMBL" id="NHM03060.1"/>
    </source>
</evidence>
<dbReference type="SUPFAM" id="SSF49265">
    <property type="entry name" value="Fibronectin type III"/>
    <property type="match status" value="2"/>
</dbReference>
<protein>
    <recommendedName>
        <fullName evidence="8">Adhesin</fullName>
    </recommendedName>
</protein>
<dbReference type="Gene3D" id="2.60.40.10">
    <property type="entry name" value="Immunoglobulins"/>
    <property type="match status" value="2"/>
</dbReference>
<dbReference type="InterPro" id="IPR056600">
    <property type="entry name" value="GBD_T9SS_assoc"/>
</dbReference>
<keyword evidence="7" id="KW-1185">Reference proteome</keyword>
<dbReference type="InterPro" id="IPR003961">
    <property type="entry name" value="FN3_dom"/>
</dbReference>
<evidence type="ECO:0000259" key="3">
    <source>
        <dbReference type="PROSITE" id="PS01180"/>
    </source>
</evidence>
<dbReference type="SUPFAM" id="SSF49854">
    <property type="entry name" value="Spermadhesin, CUB domain"/>
    <property type="match status" value="1"/>
</dbReference>
<dbReference type="RefSeq" id="WP_207784915.1">
    <property type="nucleotide sequence ID" value="NZ_JAAJBT010000016.1"/>
</dbReference>
<keyword evidence="1" id="KW-0732">Signal</keyword>
<dbReference type="SUPFAM" id="SSF74853">
    <property type="entry name" value="Lamin A/C globular tail domain"/>
    <property type="match status" value="1"/>
</dbReference>
<dbReference type="InterPro" id="IPR013783">
    <property type="entry name" value="Ig-like_fold"/>
</dbReference>
<accession>A0ABX0I7A8</accession>
<evidence type="ECO:0000313" key="7">
    <source>
        <dbReference type="Proteomes" id="UP000800984"/>
    </source>
</evidence>
<dbReference type="Pfam" id="PF00431">
    <property type="entry name" value="CUB"/>
    <property type="match status" value="1"/>
</dbReference>
<sequence>NDFNSNSNFTTQNYTLNAVPYAGGNMRVVFEWRNNNTAGNQPPAAIDNIKLDLVTCPKPGNLVISNIGYNTAQVAWANGATETQWEVLVLPAGSAAPTATSVGTITNTGSPFVITGLTSVTCYDVYVRARCSATEFSFWSVPVNFCTTPNYCAGDHFYDTGGISGNYSNNQNITSIICPDNPGDVITVVFNDFNLATGDNLVIRDGNLATSPIVGTYTGTNLPPSFTSTSTTGCLTFVFTSNGTGVSAGWDATIYCTPPITCFKPVALTATNIGATTASLSWTESGSATQWEILVLPFGANAPILGQSGIPVNAAPPYIVNGLSPSTTYTFYVRAICSSSNASFWSDGFTFSTTPINDLCINATTAIVNDDLNCTQVNPGTLFGASNSTGVPTGCSITANDVWYRFVATRSTHTMSLTNIIPAAADVDFALYSGTNCSALTQVQCFTNVQNVVNNLTIGQTYYIRVFSATNQSLDFDLCIGGVPCPESVSLCNAPITYPNATGVINLGAYGCLGSSPNASFFFLEAAQNGVLAYTISQTSGDVDYALWGPFPSRNNGCNLIPNGTPVQCSYSTAAIENFSVNVIQGQVYILMVTNFVNQPGTITITPNPTNTAQSFCYPYNTFNYPAITYCNSSANQTPTLLAGAVAGTYSAVRIEDGSTTAMSINPTTGEINFPASQPGTYTVTSTLIPTLAAPASNAPIIATRTVIITPTPNATIAYSSATFCKSNSASQPINITGNTGDGTYFSSSPVGLENALDPVTGSIIPVLANVGLYTVTLTVPAQGGCPQYTTTTQVEIIASPVIPAQVDVNACNSYILPALTVGNYYTATGGTGTQLNAGTVITTNSTIYVYATNGQCSSEDPFNVNIISIPTPTFDYLTQPTCAVQTGSINITAPVATGGTVPSNLFISEVTDANAGQLSYVELYNGTPAAINLSGYKLRVFTTGGGLPYTTSCDNVLSGTIAPNATFIIKLSSAANIPGVTPNLTLAACTGVNNNDNIKLTTSANVVIDNWGTTDGTTFTPSGQTGYTYRRLASANPLPNTAWDPTHWNAIDPENYSDLGQYTLNTSSYEYSVDNGIYQTNTTFTGIAPGNHSFVVHDLINNCYSAPIPFTINPVPYTNATTGFTYTTPVCVTSSTNPTPSLSPGFTSGGTFSYIGTGLDLNSSNGTINLAATTPGTYVVTYTYPVDLANCINSGSSNFTITIDPFVTATFTQIPNICQNTTAPILPTVSNNNISGTWNSAISTTNPGSTTYTFTPNPGQCGVGTTMTIVVDPIIVPSFTTIASICQNDTAPALSTMSNNSISGTWSPSTISTANPGTFNYTFTPSAGQCSQPVTISVTINPLVTPTFTQIEPLCIGDTSVILPSTSNNGIIGVWSPSTINTSVEGSSIYTFTPNSPQCASPTTMSIQVEFCQIQKGISPNGDGLNDYLELVANKVEIFNRYGKEVYTKTNYNN</sequence>
<name>A0ABX0I7A8_9FLAO</name>
<dbReference type="Pfam" id="PF00932">
    <property type="entry name" value="LTD"/>
    <property type="match status" value="1"/>
</dbReference>
<keyword evidence="2" id="KW-1015">Disulfide bond</keyword>
<dbReference type="PROSITE" id="PS01180">
    <property type="entry name" value="CUB"/>
    <property type="match status" value="1"/>
</dbReference>
<dbReference type="Gene3D" id="2.60.40.1220">
    <property type="match status" value="2"/>
</dbReference>
<evidence type="ECO:0008006" key="8">
    <source>
        <dbReference type="Google" id="ProtNLM"/>
    </source>
</evidence>